<sequence>MDAVNRDRSIVGTGTSAQDWRADAGVAALPAAGVDALVPPGARLLVVAPHPDDEILSCGGLLHLLAQRGGAAPAVVVVAVTDGERSHENSPDWPRARLLATRPGETEAALRCLGIAAPQIVRLGIPDGGVRAAEADLVGRLRAIVRAGDVVVTTWRYDGHPDHEATARACAAAAAACGARVLEAPVWGWHWSAPGDGAMPLAQAVKLALPPQAVQSKREAMACFHSQISPDASTGAAPILPAHALARAFNPFEVYFHDCPTA</sequence>
<dbReference type="Proteomes" id="UP000502415">
    <property type="component" value="Chromosome"/>
</dbReference>
<protein>
    <submittedName>
        <fullName evidence="1">PIG-L family deacetylase</fullName>
    </submittedName>
</protein>
<accession>A0A7Z2ZR69</accession>
<organism evidence="1 2">
    <name type="scientific">Massilia forsythiae</name>
    <dbReference type="NCBI Taxonomy" id="2728020"/>
    <lineage>
        <taxon>Bacteria</taxon>
        <taxon>Pseudomonadati</taxon>
        <taxon>Pseudomonadota</taxon>
        <taxon>Betaproteobacteria</taxon>
        <taxon>Burkholderiales</taxon>
        <taxon>Oxalobacteraceae</taxon>
        <taxon>Telluria group</taxon>
        <taxon>Massilia</taxon>
    </lineage>
</organism>
<dbReference type="Pfam" id="PF02585">
    <property type="entry name" value="PIG-L"/>
    <property type="match status" value="1"/>
</dbReference>
<dbReference type="KEGG" id="mfy:HH212_01525"/>
<dbReference type="PANTHER" id="PTHR12993:SF29">
    <property type="entry name" value="BLR3841 PROTEIN"/>
    <property type="match status" value="1"/>
</dbReference>
<gene>
    <name evidence="1" type="ORF">HH212_01525</name>
</gene>
<keyword evidence="2" id="KW-1185">Reference proteome</keyword>
<evidence type="ECO:0000313" key="1">
    <source>
        <dbReference type="EMBL" id="QJD98883.1"/>
    </source>
</evidence>
<dbReference type="InterPro" id="IPR024078">
    <property type="entry name" value="LmbE-like_dom_sf"/>
</dbReference>
<dbReference type="RefSeq" id="WP_169433780.1">
    <property type="nucleotide sequence ID" value="NZ_CP051685.1"/>
</dbReference>
<dbReference type="SUPFAM" id="SSF102588">
    <property type="entry name" value="LmbE-like"/>
    <property type="match status" value="1"/>
</dbReference>
<dbReference type="InterPro" id="IPR003737">
    <property type="entry name" value="GlcNAc_PI_deacetylase-related"/>
</dbReference>
<dbReference type="Gene3D" id="3.40.50.10320">
    <property type="entry name" value="LmbE-like"/>
    <property type="match status" value="1"/>
</dbReference>
<dbReference type="GO" id="GO:0016811">
    <property type="term" value="F:hydrolase activity, acting on carbon-nitrogen (but not peptide) bonds, in linear amides"/>
    <property type="evidence" value="ECO:0007669"/>
    <property type="project" value="TreeGrafter"/>
</dbReference>
<dbReference type="AlphaFoldDB" id="A0A7Z2ZR69"/>
<reference evidence="1 2" key="1">
    <citation type="submission" date="2020-04" db="EMBL/GenBank/DDBJ databases">
        <title>Genome sequencing of novel species.</title>
        <authorList>
            <person name="Heo J."/>
            <person name="Kim S.-J."/>
            <person name="Kim J.-S."/>
            <person name="Hong S.-B."/>
            <person name="Kwon S.-W."/>
        </authorList>
    </citation>
    <scope>NUCLEOTIDE SEQUENCE [LARGE SCALE GENOMIC DNA]</scope>
    <source>
        <strain evidence="1 2">GN2-R2</strain>
    </source>
</reference>
<dbReference type="EMBL" id="CP051685">
    <property type="protein sequence ID" value="QJD98883.1"/>
    <property type="molecule type" value="Genomic_DNA"/>
</dbReference>
<dbReference type="PANTHER" id="PTHR12993">
    <property type="entry name" value="N-ACETYLGLUCOSAMINYL-PHOSPHATIDYLINOSITOL DE-N-ACETYLASE-RELATED"/>
    <property type="match status" value="1"/>
</dbReference>
<proteinExistence type="predicted"/>
<name>A0A7Z2ZR69_9BURK</name>
<evidence type="ECO:0000313" key="2">
    <source>
        <dbReference type="Proteomes" id="UP000502415"/>
    </source>
</evidence>